<evidence type="ECO:0000256" key="3">
    <source>
        <dbReference type="ARBA" id="ARBA00004762"/>
    </source>
</evidence>
<evidence type="ECO:0000256" key="5">
    <source>
        <dbReference type="ARBA" id="ARBA00011738"/>
    </source>
</evidence>
<comment type="subcellular location">
    <subcellularLocation>
        <location evidence="14">Cytoplasm</location>
    </subcellularLocation>
</comment>
<feature type="region of interest" description="Disordered" evidence="16">
    <location>
        <begin position="384"/>
        <end position="412"/>
    </location>
</feature>
<dbReference type="GO" id="GO:0005829">
    <property type="term" value="C:cytosol"/>
    <property type="evidence" value="ECO:0007669"/>
    <property type="project" value="TreeGrafter"/>
</dbReference>
<dbReference type="EMBL" id="FP565814">
    <property type="protein sequence ID" value="CBH25290.1"/>
    <property type="molecule type" value="Genomic_DNA"/>
</dbReference>
<dbReference type="PATRIC" id="fig|761659.10.peg.2579"/>
<dbReference type="Proteomes" id="UP000000933">
    <property type="component" value="Chromosome"/>
</dbReference>
<protein>
    <recommendedName>
        <fullName evidence="14">3-isopropylmalate dehydrogenase</fullName>
        <ecNumber evidence="14">1.1.1.85</ecNumber>
    </recommendedName>
    <alternativeName>
        <fullName evidence="14">3-IPM-DH</fullName>
    </alternativeName>
    <alternativeName>
        <fullName evidence="14">Beta-IPM dehydrogenase</fullName>
        <shortName evidence="14">IMDH</shortName>
    </alternativeName>
</protein>
<evidence type="ECO:0000256" key="7">
    <source>
        <dbReference type="ARBA" id="ARBA00022605"/>
    </source>
</evidence>
<evidence type="ECO:0000313" key="18">
    <source>
        <dbReference type="EMBL" id="CBH25290.1"/>
    </source>
</evidence>
<keyword evidence="12 14" id="KW-0464">Manganese</keyword>
<comment type="catalytic activity">
    <reaction evidence="1 14 15">
        <text>(2R,3S)-3-isopropylmalate + NAD(+) = 4-methyl-2-oxopentanoate + CO2 + NADH</text>
        <dbReference type="Rhea" id="RHEA:32271"/>
        <dbReference type="ChEBI" id="CHEBI:16526"/>
        <dbReference type="ChEBI" id="CHEBI:17865"/>
        <dbReference type="ChEBI" id="CHEBI:35121"/>
        <dbReference type="ChEBI" id="CHEBI:57540"/>
        <dbReference type="ChEBI" id="CHEBI:57945"/>
        <dbReference type="EC" id="1.1.1.85"/>
    </reaction>
</comment>
<evidence type="ECO:0000259" key="17">
    <source>
        <dbReference type="SMART" id="SM01329"/>
    </source>
</evidence>
<evidence type="ECO:0000256" key="14">
    <source>
        <dbReference type="HAMAP-Rule" id="MF_01033"/>
    </source>
</evidence>
<feature type="binding site" evidence="14">
    <location>
        <position position="185"/>
    </location>
    <ligand>
        <name>substrate</name>
    </ligand>
</feature>
<comment type="cofactor">
    <cofactor evidence="14 15">
        <name>Mg(2+)</name>
        <dbReference type="ChEBI" id="CHEBI:18420"/>
    </cofactor>
    <cofactor evidence="14 15">
        <name>Mn(2+)</name>
        <dbReference type="ChEBI" id="CHEBI:29035"/>
    </cofactor>
    <text evidence="14 15">Binds 1 Mg(2+) or Mn(2+) ion per subunit.</text>
</comment>
<dbReference type="SMART" id="SM01329">
    <property type="entry name" value="Iso_dh"/>
    <property type="match status" value="1"/>
</dbReference>
<feature type="compositionally biased region" description="Basic residues" evidence="16">
    <location>
        <begin position="1"/>
        <end position="18"/>
    </location>
</feature>
<comment type="cofactor">
    <cofactor evidence="2">
        <name>Mn(2+)</name>
        <dbReference type="ChEBI" id="CHEBI:29035"/>
    </cofactor>
</comment>
<keyword evidence="9 14" id="KW-0460">Magnesium</keyword>
<dbReference type="PANTHER" id="PTHR42979">
    <property type="entry name" value="3-ISOPROPYLMALATE DEHYDROGENASE"/>
    <property type="match status" value="1"/>
</dbReference>
<keyword evidence="7 14" id="KW-0028">Amino-acid biosynthesis</keyword>
<dbReference type="HAMAP" id="MF_01033">
    <property type="entry name" value="LeuB_type1"/>
    <property type="match status" value="1"/>
</dbReference>
<evidence type="ECO:0000256" key="16">
    <source>
        <dbReference type="SAM" id="MobiDB-lite"/>
    </source>
</evidence>
<evidence type="ECO:0000256" key="6">
    <source>
        <dbReference type="ARBA" id="ARBA00022430"/>
    </source>
</evidence>
<sequence>MRRRRTKMPPTRRTRPLPRRVEGLSGREKAPSTARLQRNSPGRTQFSMDDTRSYDIAWLPGDGIGPEVTREALRVLEAVGSAHGFSVTATEHRMGGVALDETGMPLPDSTRDACLESDAVLLGAVGGPKWADNTGDQRPESGLLALRKALGVYANLRPVRVPAALADASPLRPDRVGGTDILFVRELTGGIYFGTPEGRTDDGARSTMAYSDDEIERIAHVAFQRARRRDGNVTSVDKANVLEVSELWREVVTEVHDDCPDVTLRHLYVDNAAMQVVRDPRQFDVVLTGNLFGDILSDLAAALPGSLGLLPSASVGGTVGLFEPVHGSAPDIAGQDVANPTAAILSAALLLDEVGETAAADAVRHGVDAALDAGFRTADLAADNEEDASTSAFGREVATRAADSVPQNAPTP</sequence>
<accession>D5HB85</accession>
<dbReference type="GO" id="GO:0003862">
    <property type="term" value="F:3-isopropylmalate dehydrogenase activity"/>
    <property type="evidence" value="ECO:0007669"/>
    <property type="project" value="UniProtKB-UniRule"/>
</dbReference>
<gene>
    <name evidence="14 18" type="primary">leuB</name>
    <name evidence="18" type="ordered locus">SRM_02369</name>
</gene>
<dbReference type="FunFam" id="3.40.718.10:FF:000006">
    <property type="entry name" value="3-isopropylmalate dehydrogenase"/>
    <property type="match status" value="1"/>
</dbReference>
<evidence type="ECO:0000256" key="12">
    <source>
        <dbReference type="ARBA" id="ARBA00023211"/>
    </source>
</evidence>
<organism evidence="18 19">
    <name type="scientific">Salinibacter ruber (strain M8)</name>
    <dbReference type="NCBI Taxonomy" id="761659"/>
    <lineage>
        <taxon>Bacteria</taxon>
        <taxon>Pseudomonadati</taxon>
        <taxon>Rhodothermota</taxon>
        <taxon>Rhodothermia</taxon>
        <taxon>Rhodothermales</taxon>
        <taxon>Salinibacteraceae</taxon>
        <taxon>Salinibacter</taxon>
    </lineage>
</organism>
<reference evidence="19" key="2">
    <citation type="submission" date="2010-04" db="EMBL/GenBank/DDBJ databases">
        <title>Genome sequence of Salinibacter ruber M8.</title>
        <authorList>
            <consortium name="Genoscope"/>
        </authorList>
    </citation>
    <scope>NUCLEOTIDE SEQUENCE [LARGE SCALE GENOMIC DNA]</scope>
    <source>
        <strain evidence="19">M8</strain>
    </source>
</reference>
<feature type="compositionally biased region" description="Basic and acidic residues" evidence="16">
    <location>
        <begin position="19"/>
        <end position="30"/>
    </location>
</feature>
<dbReference type="GO" id="GO:0000287">
    <property type="term" value="F:magnesium ion binding"/>
    <property type="evidence" value="ECO:0007669"/>
    <property type="project" value="InterPro"/>
</dbReference>
<dbReference type="InterPro" id="IPR024084">
    <property type="entry name" value="IsoPropMal-DH-like_dom"/>
</dbReference>
<dbReference type="KEGG" id="srm:SRM_02369"/>
<evidence type="ECO:0000256" key="1">
    <source>
        <dbReference type="ARBA" id="ARBA00000624"/>
    </source>
</evidence>
<feature type="region of interest" description="Disordered" evidence="16">
    <location>
        <begin position="1"/>
        <end position="48"/>
    </location>
</feature>
<dbReference type="InterPro" id="IPR004429">
    <property type="entry name" value="Isopropylmalate_DH"/>
</dbReference>
<dbReference type="Pfam" id="PF00180">
    <property type="entry name" value="Iso_dh"/>
    <property type="match status" value="1"/>
</dbReference>
<name>D5HB85_SALRM</name>
<keyword evidence="13 14" id="KW-0100">Branched-chain amino acid biosynthesis</keyword>
<reference evidence="18 19" key="1">
    <citation type="journal article" date="2010" name="ISME J.">
        <title>Fine-scale evolution: genomic, phenotypic and ecological differentiation in two coexisting Salinibacter ruber strains.</title>
        <authorList>
            <person name="Pena A."/>
            <person name="Teeling H."/>
            <person name="Huerta-Cepas J."/>
            <person name="Santos F."/>
            <person name="Yarza P."/>
            <person name="Brito-Echeverria J."/>
            <person name="Lucio M."/>
            <person name="Schmitt-Kopplin P."/>
            <person name="Meseguer I."/>
            <person name="Schenowitz C."/>
            <person name="Dossat C."/>
            <person name="Barbe V."/>
            <person name="Dopazo J."/>
            <person name="Rossello-Mora R."/>
            <person name="Schuler M."/>
            <person name="Glockner F.O."/>
            <person name="Amann R."/>
            <person name="Gabaldon T."/>
            <person name="Anton J."/>
        </authorList>
    </citation>
    <scope>NUCLEOTIDE SEQUENCE [LARGE SCALE GENOMIC DNA]</scope>
    <source>
        <strain evidence="18 19">M8</strain>
    </source>
</reference>
<keyword evidence="14" id="KW-0963">Cytoplasm</keyword>
<comment type="subunit">
    <text evidence="5 14 15">Homodimer.</text>
</comment>
<evidence type="ECO:0000313" key="19">
    <source>
        <dbReference type="Proteomes" id="UP000000933"/>
    </source>
</evidence>
<feature type="binding site" evidence="14">
    <location>
        <position position="157"/>
    </location>
    <ligand>
        <name>substrate</name>
    </ligand>
</feature>
<feature type="binding site" evidence="14">
    <location>
        <position position="298"/>
    </location>
    <ligand>
        <name>Mg(2+)</name>
        <dbReference type="ChEBI" id="CHEBI:18420"/>
    </ligand>
</feature>
<dbReference type="EC" id="1.1.1.85" evidence="14"/>
<comment type="pathway">
    <text evidence="3 14 15">Amino-acid biosynthesis; L-leucine biosynthesis; L-leucine from 3-methyl-2-oxobutanoate: step 3/4.</text>
</comment>
<dbReference type="AlphaFoldDB" id="D5HB85"/>
<feature type="domain" description="Isopropylmalate dehydrogenase-like" evidence="17">
    <location>
        <begin position="55"/>
        <end position="397"/>
    </location>
</feature>
<dbReference type="GO" id="GO:0051287">
    <property type="term" value="F:NAD binding"/>
    <property type="evidence" value="ECO:0007669"/>
    <property type="project" value="InterPro"/>
</dbReference>
<comment type="similarity">
    <text evidence="4 14">Belongs to the isocitrate and isopropylmalate dehydrogenases family. LeuB type 1 subfamily.</text>
</comment>
<feature type="compositionally biased region" description="Polar residues" evidence="16">
    <location>
        <begin position="34"/>
        <end position="48"/>
    </location>
</feature>
<dbReference type="NCBIfam" id="TIGR00169">
    <property type="entry name" value="leuB"/>
    <property type="match status" value="1"/>
</dbReference>
<feature type="binding site" evidence="14">
    <location>
        <position position="294"/>
    </location>
    <ligand>
        <name>Mg(2+)</name>
        <dbReference type="ChEBI" id="CHEBI:18420"/>
    </ligand>
</feature>
<evidence type="ECO:0000256" key="2">
    <source>
        <dbReference type="ARBA" id="ARBA00001936"/>
    </source>
</evidence>
<keyword evidence="10 14" id="KW-0560">Oxidoreductase</keyword>
<feature type="binding site" evidence="14">
    <location>
        <begin position="127"/>
        <end position="140"/>
    </location>
    <ligand>
        <name>NAD(+)</name>
        <dbReference type="ChEBI" id="CHEBI:57540"/>
    </ligand>
</feature>
<feature type="binding site" evidence="14">
    <location>
        <position position="147"/>
    </location>
    <ligand>
        <name>substrate</name>
    </ligand>
</feature>
<evidence type="ECO:0000256" key="13">
    <source>
        <dbReference type="ARBA" id="ARBA00023304"/>
    </source>
</evidence>
<keyword evidence="6 14" id="KW-0432">Leucine biosynthesis</keyword>
<dbReference type="HOGENOM" id="CLU_031953_0_3_10"/>
<dbReference type="UniPathway" id="UPA00048">
    <property type="reaction ID" value="UER00072"/>
</dbReference>
<dbReference type="Gene3D" id="3.40.718.10">
    <property type="entry name" value="Isopropylmalate Dehydrogenase"/>
    <property type="match status" value="1"/>
</dbReference>
<feature type="site" description="Important for catalysis" evidence="14">
    <location>
        <position position="238"/>
    </location>
</feature>
<dbReference type="GO" id="GO:0009098">
    <property type="term" value="P:L-leucine biosynthetic process"/>
    <property type="evidence" value="ECO:0007669"/>
    <property type="project" value="UniProtKB-UniRule"/>
</dbReference>
<evidence type="ECO:0000256" key="10">
    <source>
        <dbReference type="ARBA" id="ARBA00023002"/>
    </source>
</evidence>
<dbReference type="SMR" id="D5HB85"/>
<evidence type="ECO:0000256" key="8">
    <source>
        <dbReference type="ARBA" id="ARBA00022723"/>
    </source>
</evidence>
<dbReference type="PROSITE" id="PS00470">
    <property type="entry name" value="IDH_IMDH"/>
    <property type="match status" value="1"/>
</dbReference>
<dbReference type="SUPFAM" id="SSF53659">
    <property type="entry name" value="Isocitrate/Isopropylmalate dehydrogenase-like"/>
    <property type="match status" value="1"/>
</dbReference>
<evidence type="ECO:0000256" key="11">
    <source>
        <dbReference type="ARBA" id="ARBA00023027"/>
    </source>
</evidence>
<feature type="binding site" evidence="14">
    <location>
        <begin position="327"/>
        <end position="339"/>
    </location>
    <ligand>
        <name>NAD(+)</name>
        <dbReference type="ChEBI" id="CHEBI:57540"/>
    </ligand>
</feature>
<comment type="function">
    <text evidence="14 15">Catalyzes the oxidation of 3-carboxy-2-hydroxy-4-methylpentanoate (3-isopropylmalate) to 3-carboxy-4-methyl-2-oxopentanoate. The product decarboxylates to 4-methyl-2 oxopentanoate.</text>
</comment>
<feature type="site" description="Important for catalysis" evidence="14">
    <location>
        <position position="192"/>
    </location>
</feature>
<evidence type="ECO:0000256" key="15">
    <source>
        <dbReference type="RuleBase" id="RU004445"/>
    </source>
</evidence>
<evidence type="ECO:0000256" key="4">
    <source>
        <dbReference type="ARBA" id="ARBA00008319"/>
    </source>
</evidence>
<evidence type="ECO:0000256" key="9">
    <source>
        <dbReference type="ARBA" id="ARBA00022842"/>
    </source>
</evidence>
<feature type="binding site" evidence="14">
    <location>
        <position position="270"/>
    </location>
    <ligand>
        <name>substrate</name>
    </ligand>
</feature>
<keyword evidence="8 14" id="KW-0479">Metal-binding</keyword>
<dbReference type="PANTHER" id="PTHR42979:SF1">
    <property type="entry name" value="3-ISOPROPYLMALATE DEHYDROGENASE"/>
    <property type="match status" value="1"/>
</dbReference>
<keyword evidence="11 14" id="KW-0520">NAD</keyword>
<proteinExistence type="inferred from homology"/>
<dbReference type="InterPro" id="IPR019818">
    <property type="entry name" value="IsoCit/isopropylmalate_DH_CS"/>
</dbReference>
<feature type="binding site" evidence="14">
    <location>
        <position position="270"/>
    </location>
    <ligand>
        <name>Mg(2+)</name>
        <dbReference type="ChEBI" id="CHEBI:18420"/>
    </ligand>
</feature>